<name>A0ABU9LPC5_9BACL</name>
<dbReference type="InterPro" id="IPR025273">
    <property type="entry name" value="DUF4064"/>
</dbReference>
<keyword evidence="1" id="KW-0472">Membrane</keyword>
<evidence type="ECO:0000256" key="1">
    <source>
        <dbReference type="SAM" id="Phobius"/>
    </source>
</evidence>
<protein>
    <submittedName>
        <fullName evidence="3">DUF4064 domain-containing protein</fullName>
    </submittedName>
</protein>
<feature type="transmembrane region" description="Helical" evidence="1">
    <location>
        <begin position="75"/>
        <end position="97"/>
    </location>
</feature>
<keyword evidence="1" id="KW-1133">Transmembrane helix</keyword>
<reference evidence="3 4" key="1">
    <citation type="submission" date="2024-04" db="EMBL/GenBank/DDBJ databases">
        <authorList>
            <person name="Wu Y.S."/>
            <person name="Zhang L."/>
        </authorList>
    </citation>
    <scope>NUCLEOTIDE SEQUENCE [LARGE SCALE GENOMIC DNA]</scope>
    <source>
        <strain evidence="3 4">KG-01</strain>
    </source>
</reference>
<organism evidence="3 4">
    <name type="scientific">Kurthia gibsonii</name>
    <dbReference type="NCBI Taxonomy" id="33946"/>
    <lineage>
        <taxon>Bacteria</taxon>
        <taxon>Bacillati</taxon>
        <taxon>Bacillota</taxon>
        <taxon>Bacilli</taxon>
        <taxon>Bacillales</taxon>
        <taxon>Caryophanaceae</taxon>
        <taxon>Kurthia</taxon>
    </lineage>
</organism>
<dbReference type="Proteomes" id="UP001398420">
    <property type="component" value="Unassembled WGS sequence"/>
</dbReference>
<feature type="transmembrane region" description="Helical" evidence="1">
    <location>
        <begin position="109"/>
        <end position="130"/>
    </location>
</feature>
<evidence type="ECO:0000259" key="2">
    <source>
        <dbReference type="Pfam" id="PF13273"/>
    </source>
</evidence>
<proteinExistence type="predicted"/>
<keyword evidence="4" id="KW-1185">Reference proteome</keyword>
<comment type="caution">
    <text evidence="3">The sequence shown here is derived from an EMBL/GenBank/DDBJ whole genome shotgun (WGS) entry which is preliminary data.</text>
</comment>
<feature type="transmembrane region" description="Helical" evidence="1">
    <location>
        <begin position="12"/>
        <end position="35"/>
    </location>
</feature>
<dbReference type="EMBL" id="JBCEWA010000006">
    <property type="protein sequence ID" value="MEL5988496.1"/>
    <property type="molecule type" value="Genomic_DNA"/>
</dbReference>
<dbReference type="RefSeq" id="WP_068450555.1">
    <property type="nucleotide sequence ID" value="NZ_CP147847.1"/>
</dbReference>
<keyword evidence="1" id="KW-0812">Transmembrane</keyword>
<gene>
    <name evidence="3" type="ORF">AAF454_08780</name>
</gene>
<evidence type="ECO:0000313" key="3">
    <source>
        <dbReference type="EMBL" id="MEL5988496.1"/>
    </source>
</evidence>
<feature type="domain" description="DUF4064" evidence="2">
    <location>
        <begin position="2"/>
        <end position="118"/>
    </location>
</feature>
<sequence length="150" mass="16261">MKRTVEKVLTMAAIICSVLGIGLMSVIIFGIGVVFDDPNTVEEIVVEQNQTGQEQITVEEMQEAIDVIQPFVNTFGWVIVALLVISVVLGIIAFVYLMKNKSMNATGGLLIAAGVLSGLISITSILYYIAAIMCFVRKPKPTDQTLPPMQ</sequence>
<dbReference type="Pfam" id="PF13273">
    <property type="entry name" value="DUF4064"/>
    <property type="match status" value="1"/>
</dbReference>
<accession>A0ABU9LPC5</accession>
<evidence type="ECO:0000313" key="4">
    <source>
        <dbReference type="Proteomes" id="UP001398420"/>
    </source>
</evidence>